<dbReference type="EMBL" id="JADGJQ010000026">
    <property type="protein sequence ID" value="KAJ3178485.1"/>
    <property type="molecule type" value="Genomic_DNA"/>
</dbReference>
<feature type="region of interest" description="Disordered" evidence="1">
    <location>
        <begin position="77"/>
        <end position="108"/>
    </location>
</feature>
<proteinExistence type="predicted"/>
<protein>
    <submittedName>
        <fullName evidence="2">Uncharacterized protein</fullName>
    </submittedName>
</protein>
<evidence type="ECO:0000256" key="1">
    <source>
        <dbReference type="SAM" id="MobiDB-lite"/>
    </source>
</evidence>
<evidence type="ECO:0000313" key="2">
    <source>
        <dbReference type="EMBL" id="KAJ3178485.1"/>
    </source>
</evidence>
<dbReference type="Proteomes" id="UP001212152">
    <property type="component" value="Unassembled WGS sequence"/>
</dbReference>
<reference evidence="2" key="1">
    <citation type="submission" date="2020-05" db="EMBL/GenBank/DDBJ databases">
        <title>Phylogenomic resolution of chytrid fungi.</title>
        <authorList>
            <person name="Stajich J.E."/>
            <person name="Amses K."/>
            <person name="Simmons R."/>
            <person name="Seto K."/>
            <person name="Myers J."/>
            <person name="Bonds A."/>
            <person name="Quandt C.A."/>
            <person name="Barry K."/>
            <person name="Liu P."/>
            <person name="Grigoriev I."/>
            <person name="Longcore J.E."/>
            <person name="James T.Y."/>
        </authorList>
    </citation>
    <scope>NUCLEOTIDE SEQUENCE</scope>
    <source>
        <strain evidence="2">JEL0379</strain>
    </source>
</reference>
<sequence length="441" mass="49089">MLKDKDIDHAVLFAGSAEHHIATFLDAAEAVMPRKRKNRLQHMRADSMKTTFTEYYQLKKEEFSGFSMFSSAKLSHEGHKLRQRQGARDGLTYSDDENETSDSEESSIDISAEIPGLDAVFTGRAVVLKDDVVIAAVNCTSLLREVTKDVALDMQRSDNQEFENDPIKEITLKGGLLLTRFPHRLYLMLHNIDGVPPPLRRAGEDVPLAKFLKSLSNGADDAEQTVLVQILKRISKNPFSTTESEASWTSKYIVPFFELLKSETEGDIFIDTTLADRKRPDVTVVFGSRPLLVAELKGPNAPKARQKLQLQDGLERARIQLKALASSHLWPTGQNPQLLTAIAPDGATFFLYNVILDRSTYFFVELGYMPVVTSVYNAHNVYSALSAFGVFEGDIATAGVSVSKARQTIFTQPRADYSEDATARDHRRAAKGISRTRICVA</sequence>
<gene>
    <name evidence="2" type="ORF">HDU87_003559</name>
</gene>
<comment type="caution">
    <text evidence="2">The sequence shown here is derived from an EMBL/GenBank/DDBJ whole genome shotgun (WGS) entry which is preliminary data.</text>
</comment>
<name>A0AAD5TLV5_9FUNG</name>
<accession>A0AAD5TLV5</accession>
<feature type="compositionally biased region" description="Acidic residues" evidence="1">
    <location>
        <begin position="94"/>
        <end position="107"/>
    </location>
</feature>
<organism evidence="2 3">
    <name type="scientific">Geranomyces variabilis</name>
    <dbReference type="NCBI Taxonomy" id="109894"/>
    <lineage>
        <taxon>Eukaryota</taxon>
        <taxon>Fungi</taxon>
        <taxon>Fungi incertae sedis</taxon>
        <taxon>Chytridiomycota</taxon>
        <taxon>Chytridiomycota incertae sedis</taxon>
        <taxon>Chytridiomycetes</taxon>
        <taxon>Spizellomycetales</taxon>
        <taxon>Powellomycetaceae</taxon>
        <taxon>Geranomyces</taxon>
    </lineage>
</organism>
<dbReference type="AlphaFoldDB" id="A0AAD5TLV5"/>
<keyword evidence="3" id="KW-1185">Reference proteome</keyword>
<evidence type="ECO:0000313" key="3">
    <source>
        <dbReference type="Proteomes" id="UP001212152"/>
    </source>
</evidence>